<reference evidence="1 2" key="1">
    <citation type="journal article" date="2021" name="Nat. Commun.">
        <title>Genetic determinants of endophytism in the Arabidopsis root mycobiome.</title>
        <authorList>
            <person name="Mesny F."/>
            <person name="Miyauchi S."/>
            <person name="Thiergart T."/>
            <person name="Pickel B."/>
            <person name="Atanasova L."/>
            <person name="Karlsson M."/>
            <person name="Huettel B."/>
            <person name="Barry K.W."/>
            <person name="Haridas S."/>
            <person name="Chen C."/>
            <person name="Bauer D."/>
            <person name="Andreopoulos W."/>
            <person name="Pangilinan J."/>
            <person name="LaButti K."/>
            <person name="Riley R."/>
            <person name="Lipzen A."/>
            <person name="Clum A."/>
            <person name="Drula E."/>
            <person name="Henrissat B."/>
            <person name="Kohler A."/>
            <person name="Grigoriev I.V."/>
            <person name="Martin F.M."/>
            <person name="Hacquard S."/>
        </authorList>
    </citation>
    <scope>NUCLEOTIDE SEQUENCE [LARGE SCALE GENOMIC DNA]</scope>
    <source>
        <strain evidence="1 2">MPI-SDFR-AT-0080</strain>
    </source>
</reference>
<dbReference type="Gene3D" id="3.40.50.1580">
    <property type="entry name" value="Nucleoside phosphorylase domain"/>
    <property type="match status" value="1"/>
</dbReference>
<dbReference type="InterPro" id="IPR035994">
    <property type="entry name" value="Nucleoside_phosphorylase_sf"/>
</dbReference>
<gene>
    <name evidence="1" type="ORF">B0J12DRAFT_767853</name>
</gene>
<evidence type="ECO:0000313" key="1">
    <source>
        <dbReference type="EMBL" id="KAH7031902.1"/>
    </source>
</evidence>
<proteinExistence type="predicted"/>
<dbReference type="InterPro" id="IPR053137">
    <property type="entry name" value="NLR-like"/>
</dbReference>
<protein>
    <submittedName>
        <fullName evidence="1">Nucleoside phosphorylase domain-containing protein</fullName>
    </submittedName>
</protein>
<dbReference type="PANTHER" id="PTHR46082:SF11">
    <property type="entry name" value="AAA+ ATPASE DOMAIN-CONTAINING PROTEIN-RELATED"/>
    <property type="match status" value="1"/>
</dbReference>
<organism evidence="1 2">
    <name type="scientific">Macrophomina phaseolina</name>
    <dbReference type="NCBI Taxonomy" id="35725"/>
    <lineage>
        <taxon>Eukaryota</taxon>
        <taxon>Fungi</taxon>
        <taxon>Dikarya</taxon>
        <taxon>Ascomycota</taxon>
        <taxon>Pezizomycotina</taxon>
        <taxon>Dothideomycetes</taxon>
        <taxon>Dothideomycetes incertae sedis</taxon>
        <taxon>Botryosphaeriales</taxon>
        <taxon>Botryosphaeriaceae</taxon>
        <taxon>Macrophomina</taxon>
    </lineage>
</organism>
<sequence length="316" mass="35212">MSDLASYTIGWICHDSADSISEHDNNTYTLGRIGKHRVVIASLPDGEYGIASATGVARDLLHSFPNIRISLLVGIGGGAPSGKHDIRLGDIVVSFPRGGQSGILQYDYGKAIQVLGFKHSGSLNQPQPLLRTAVSDLRGRYLSNGNQIYKSIQSILTKKKRLRRLFQRPESSTNRLYRSTFVHANRNKSCSDVYSGDANKEAKAGHLERVVKRIKRSDDEDNPIVHYSLIASTNTLRKNAEIRDSFAEKHDALCFQMEAAGLMNHFPYLVIRGICDYSDTHKNEDWQGYVAVTVATYAKDLLGRIPPKRVKIEKRV</sequence>
<evidence type="ECO:0000313" key="2">
    <source>
        <dbReference type="Proteomes" id="UP000774617"/>
    </source>
</evidence>
<dbReference type="EMBL" id="JAGTJR010000042">
    <property type="protein sequence ID" value="KAH7031902.1"/>
    <property type="molecule type" value="Genomic_DNA"/>
</dbReference>
<dbReference type="SUPFAM" id="SSF53167">
    <property type="entry name" value="Purine and uridine phosphorylases"/>
    <property type="match status" value="1"/>
</dbReference>
<dbReference type="PANTHER" id="PTHR46082">
    <property type="entry name" value="ATP/GTP-BINDING PROTEIN-RELATED"/>
    <property type="match status" value="1"/>
</dbReference>
<dbReference type="Proteomes" id="UP000774617">
    <property type="component" value="Unassembled WGS sequence"/>
</dbReference>
<name>A0ABQ8FWM2_9PEZI</name>
<comment type="caution">
    <text evidence="1">The sequence shown here is derived from an EMBL/GenBank/DDBJ whole genome shotgun (WGS) entry which is preliminary data.</text>
</comment>
<accession>A0ABQ8FWM2</accession>
<keyword evidence="2" id="KW-1185">Reference proteome</keyword>